<organism evidence="3 4">
    <name type="scientific">Streptococcus equi subsp. zooepidemicus Sz4is</name>
    <dbReference type="NCBI Taxonomy" id="1381082"/>
    <lineage>
        <taxon>Bacteria</taxon>
        <taxon>Bacillati</taxon>
        <taxon>Bacillota</taxon>
        <taxon>Bacilli</taxon>
        <taxon>Lactobacillales</taxon>
        <taxon>Streptococcaceae</taxon>
        <taxon>Streptococcus</taxon>
    </lineage>
</organism>
<dbReference type="RefSeq" id="WP_012516199.1">
    <property type="nucleotide sequence ID" value="NZ_JAUE01000061.1"/>
</dbReference>
<evidence type="ECO:0000256" key="1">
    <source>
        <dbReference type="ARBA" id="ARBA00022490"/>
    </source>
</evidence>
<evidence type="ECO:0000313" key="4">
    <source>
        <dbReference type="Proteomes" id="UP000032278"/>
    </source>
</evidence>
<dbReference type="InterPro" id="IPR016979">
    <property type="entry name" value="DUF2129"/>
</dbReference>
<accession>A0AAW3GKD8</accession>
<gene>
    <name evidence="3" type="ORF">AT55_01692</name>
</gene>
<evidence type="ECO:0000256" key="2">
    <source>
        <dbReference type="HAMAP-Rule" id="MF_01126"/>
    </source>
</evidence>
<comment type="similarity">
    <text evidence="2">Belongs to the UPF0298 family.</text>
</comment>
<comment type="caution">
    <text evidence="3">The sequence shown here is derived from an EMBL/GenBank/DDBJ whole genome shotgun (WGS) entry which is preliminary data.</text>
</comment>
<dbReference type="EMBL" id="JAUE01000061">
    <property type="protein sequence ID" value="KIS16591.1"/>
    <property type="molecule type" value="Genomic_DNA"/>
</dbReference>
<comment type="subcellular location">
    <subcellularLocation>
        <location evidence="2">Cytoplasm</location>
    </subcellularLocation>
</comment>
<name>A0AAW3GKD8_STRSZ</name>
<evidence type="ECO:0000313" key="3">
    <source>
        <dbReference type="EMBL" id="KIS16591.1"/>
    </source>
</evidence>
<keyword evidence="1 2" id="KW-0963">Cytoplasm</keyword>
<dbReference type="PIRSF" id="PIRSF031653">
    <property type="entry name" value="UCP031653"/>
    <property type="match status" value="1"/>
</dbReference>
<dbReference type="GO" id="GO:0005737">
    <property type="term" value="C:cytoplasm"/>
    <property type="evidence" value="ECO:0007669"/>
    <property type="project" value="UniProtKB-SubCell"/>
</dbReference>
<reference evidence="3 4" key="1">
    <citation type="submission" date="2013-11" db="EMBL/GenBank/DDBJ databases">
        <authorList>
            <person name="da Piedade I."/>
            <person name="Tang M.H.E."/>
            <person name="Bojesen A.M."/>
        </authorList>
    </citation>
    <scope>NUCLEOTIDE SEQUENCE [LARGE SCALE GENOMIC DNA]</scope>
    <source>
        <strain evidence="3 4">Sz4is</strain>
    </source>
</reference>
<dbReference type="AlphaFoldDB" id="A0AAW3GKD8"/>
<protein>
    <recommendedName>
        <fullName evidence="2">UPF0298 protein AT55_01692</fullName>
    </recommendedName>
</protein>
<dbReference type="Pfam" id="PF09902">
    <property type="entry name" value="DUF2129"/>
    <property type="match status" value="1"/>
</dbReference>
<dbReference type="HAMAP" id="MF_01126">
    <property type="entry name" value="UPF0298"/>
    <property type="match status" value="1"/>
</dbReference>
<dbReference type="Proteomes" id="UP000032278">
    <property type="component" value="Unassembled WGS sequence"/>
</dbReference>
<dbReference type="SMR" id="A0AAW3GKD8"/>
<sequence>MFQKQQRIGLVIYLYYNRDARKVMKYGDLYYHSRRSRYLVIYINKEDMEEKLKDISRLTFVKEVKVSAFDDIDCDFVGNLHREPLEPQALPEQG</sequence>
<dbReference type="NCBIfam" id="NF002631">
    <property type="entry name" value="PRK02302.1"/>
    <property type="match status" value="1"/>
</dbReference>
<proteinExistence type="inferred from homology"/>